<dbReference type="CDD" id="cd01450">
    <property type="entry name" value="vWFA_subfamily_ECM"/>
    <property type="match status" value="1"/>
</dbReference>
<dbReference type="PANTHER" id="PTHR24020:SF20">
    <property type="entry name" value="PH DOMAIN-CONTAINING PROTEIN"/>
    <property type="match status" value="1"/>
</dbReference>
<gene>
    <name evidence="2" type="ORF">PEVE_00042542</name>
</gene>
<dbReference type="Gene3D" id="3.40.50.410">
    <property type="entry name" value="von Willebrand factor, type A domain"/>
    <property type="match status" value="1"/>
</dbReference>
<dbReference type="PANTHER" id="PTHR24020">
    <property type="entry name" value="COLLAGEN ALPHA"/>
    <property type="match status" value="1"/>
</dbReference>
<sequence length="402" mass="45943">PGQNNFATCKREWTKIGCYQDRDTPSRLLPEMLLNDRDRYSQYHEQGYLLNWHKWKESIHSLACRCAERALQKGYNYFGLQFYGECWSGPFAEFNYSRAGVSDSCIMNLKKPTACVQAQDQECVGQQLTNYIYKLTSNPGPQSPDVDGGYSDWSQWSKCSKSCGIGRKSRERTCTNPRPQGNGKSCRRLGWPDDSTMCYQECNNCDKVMDVGIDIDSSSSVRRKNYEKVKAFLIQLVDKMHISHRMTHVAVIHYNHRAYLDWDFKSDRAKNAVALKKAILNLKYQPGGTRTDIAMDKSMKEMFQVDHGQRPDVPHVLFVLTDGKTSSRSKPYKKVLKAYKDRGVKVVAIGVGPSVDNKELTEIAMGQPDNVVHVQQFDQLVSKLDEIVQKSCAAMKSKLKYY</sequence>
<dbReference type="PROSITE" id="PS50092">
    <property type="entry name" value="TSP1"/>
    <property type="match status" value="1"/>
</dbReference>
<dbReference type="SMART" id="SM00209">
    <property type="entry name" value="TSP1"/>
    <property type="match status" value="1"/>
</dbReference>
<protein>
    <recommendedName>
        <fullName evidence="1">VWFA domain-containing protein</fullName>
    </recommendedName>
</protein>
<dbReference type="PROSITE" id="PS50234">
    <property type="entry name" value="VWFA"/>
    <property type="match status" value="1"/>
</dbReference>
<organism evidence="2 3">
    <name type="scientific">Porites evermanni</name>
    <dbReference type="NCBI Taxonomy" id="104178"/>
    <lineage>
        <taxon>Eukaryota</taxon>
        <taxon>Metazoa</taxon>
        <taxon>Cnidaria</taxon>
        <taxon>Anthozoa</taxon>
        <taxon>Hexacorallia</taxon>
        <taxon>Scleractinia</taxon>
        <taxon>Fungiina</taxon>
        <taxon>Poritidae</taxon>
        <taxon>Porites</taxon>
    </lineage>
</organism>
<name>A0ABN8LQJ6_9CNID</name>
<dbReference type="InterPro" id="IPR050525">
    <property type="entry name" value="ECM_Assembly_Org"/>
</dbReference>
<dbReference type="InterPro" id="IPR000884">
    <property type="entry name" value="TSP1_rpt"/>
</dbReference>
<proteinExistence type="predicted"/>
<keyword evidence="3" id="KW-1185">Reference proteome</keyword>
<dbReference type="InterPro" id="IPR002035">
    <property type="entry name" value="VWF_A"/>
</dbReference>
<dbReference type="InterPro" id="IPR036465">
    <property type="entry name" value="vWFA_dom_sf"/>
</dbReference>
<evidence type="ECO:0000313" key="3">
    <source>
        <dbReference type="Proteomes" id="UP001159427"/>
    </source>
</evidence>
<dbReference type="EMBL" id="CALNXI010000084">
    <property type="protein sequence ID" value="CAH3018313.1"/>
    <property type="molecule type" value="Genomic_DNA"/>
</dbReference>
<evidence type="ECO:0000259" key="1">
    <source>
        <dbReference type="PROSITE" id="PS50234"/>
    </source>
</evidence>
<feature type="domain" description="VWFA" evidence="1">
    <location>
        <begin position="210"/>
        <end position="387"/>
    </location>
</feature>
<evidence type="ECO:0000313" key="2">
    <source>
        <dbReference type="EMBL" id="CAH3018313.1"/>
    </source>
</evidence>
<dbReference type="Proteomes" id="UP001159427">
    <property type="component" value="Unassembled WGS sequence"/>
</dbReference>
<reference evidence="2 3" key="1">
    <citation type="submission" date="2022-05" db="EMBL/GenBank/DDBJ databases">
        <authorList>
            <consortium name="Genoscope - CEA"/>
            <person name="William W."/>
        </authorList>
    </citation>
    <scope>NUCLEOTIDE SEQUENCE [LARGE SCALE GENOMIC DNA]</scope>
</reference>
<dbReference type="InterPro" id="IPR036383">
    <property type="entry name" value="TSP1_rpt_sf"/>
</dbReference>
<feature type="non-terminal residue" evidence="2">
    <location>
        <position position="1"/>
    </location>
</feature>
<accession>A0ABN8LQJ6</accession>
<dbReference type="SUPFAM" id="SSF53300">
    <property type="entry name" value="vWA-like"/>
    <property type="match status" value="1"/>
</dbReference>
<dbReference type="Pfam" id="PF00090">
    <property type="entry name" value="TSP_1"/>
    <property type="match status" value="1"/>
</dbReference>
<dbReference type="Pfam" id="PF00092">
    <property type="entry name" value="VWA"/>
    <property type="match status" value="1"/>
</dbReference>
<dbReference type="SMART" id="SM00327">
    <property type="entry name" value="VWA"/>
    <property type="match status" value="1"/>
</dbReference>
<dbReference type="Gene3D" id="2.20.100.10">
    <property type="entry name" value="Thrombospondin type-1 (TSP1) repeat"/>
    <property type="match status" value="1"/>
</dbReference>
<comment type="caution">
    <text evidence="2">The sequence shown here is derived from an EMBL/GenBank/DDBJ whole genome shotgun (WGS) entry which is preliminary data.</text>
</comment>